<comment type="caution">
    <text evidence="10">The sequence shown here is derived from an EMBL/GenBank/DDBJ whole genome shotgun (WGS) entry which is preliminary data.</text>
</comment>
<keyword evidence="6" id="KW-1015">Disulfide bond</keyword>
<dbReference type="PANTHER" id="PTHR12411">
    <property type="entry name" value="CYSTEINE PROTEASE FAMILY C1-RELATED"/>
    <property type="match status" value="1"/>
</dbReference>
<dbReference type="Gene3D" id="3.90.70.10">
    <property type="entry name" value="Cysteine proteinases"/>
    <property type="match status" value="1"/>
</dbReference>
<dbReference type="InterPro" id="IPR039417">
    <property type="entry name" value="Peptidase_C1A_papain-like"/>
</dbReference>
<dbReference type="Proteomes" id="UP001519460">
    <property type="component" value="Unassembled WGS sequence"/>
</dbReference>
<evidence type="ECO:0000256" key="5">
    <source>
        <dbReference type="ARBA" id="ARBA00023145"/>
    </source>
</evidence>
<dbReference type="GO" id="GO:0008234">
    <property type="term" value="F:cysteine-type peptidase activity"/>
    <property type="evidence" value="ECO:0007669"/>
    <property type="project" value="UniProtKB-KW"/>
</dbReference>
<organism evidence="10 11">
    <name type="scientific">Batillaria attramentaria</name>
    <dbReference type="NCBI Taxonomy" id="370345"/>
    <lineage>
        <taxon>Eukaryota</taxon>
        <taxon>Metazoa</taxon>
        <taxon>Spiralia</taxon>
        <taxon>Lophotrochozoa</taxon>
        <taxon>Mollusca</taxon>
        <taxon>Gastropoda</taxon>
        <taxon>Caenogastropoda</taxon>
        <taxon>Sorbeoconcha</taxon>
        <taxon>Cerithioidea</taxon>
        <taxon>Batillariidae</taxon>
        <taxon>Batillaria</taxon>
    </lineage>
</organism>
<dbReference type="AlphaFoldDB" id="A0ABD0LUM4"/>
<gene>
    <name evidence="10" type="ORF">BaRGS_00005510</name>
</gene>
<dbReference type="SMART" id="SM00848">
    <property type="entry name" value="Inhibitor_I29"/>
    <property type="match status" value="1"/>
</dbReference>
<feature type="transmembrane region" description="Helical" evidence="7">
    <location>
        <begin position="20"/>
        <end position="43"/>
    </location>
</feature>
<evidence type="ECO:0000256" key="4">
    <source>
        <dbReference type="ARBA" id="ARBA00022807"/>
    </source>
</evidence>
<dbReference type="InterPro" id="IPR025661">
    <property type="entry name" value="Pept_asp_AS"/>
</dbReference>
<keyword evidence="7" id="KW-0812">Transmembrane</keyword>
<evidence type="ECO:0000256" key="2">
    <source>
        <dbReference type="ARBA" id="ARBA00022670"/>
    </source>
</evidence>
<keyword evidence="5" id="KW-0865">Zymogen</keyword>
<dbReference type="Pfam" id="PF08246">
    <property type="entry name" value="Inhibitor_I29"/>
    <property type="match status" value="1"/>
</dbReference>
<keyword evidence="4" id="KW-0788">Thiol protease</keyword>
<evidence type="ECO:0000259" key="8">
    <source>
        <dbReference type="SMART" id="SM00645"/>
    </source>
</evidence>
<dbReference type="InterPro" id="IPR000169">
    <property type="entry name" value="Pept_cys_AS"/>
</dbReference>
<dbReference type="InterPro" id="IPR025660">
    <property type="entry name" value="Pept_his_AS"/>
</dbReference>
<dbReference type="GO" id="GO:0006508">
    <property type="term" value="P:proteolysis"/>
    <property type="evidence" value="ECO:0007669"/>
    <property type="project" value="UniProtKB-KW"/>
</dbReference>
<dbReference type="PROSITE" id="PS00139">
    <property type="entry name" value="THIOL_PROTEASE_CYS"/>
    <property type="match status" value="1"/>
</dbReference>
<protein>
    <recommendedName>
        <fullName evidence="12">Cathepsin L</fullName>
    </recommendedName>
</protein>
<evidence type="ECO:0000256" key="3">
    <source>
        <dbReference type="ARBA" id="ARBA00022801"/>
    </source>
</evidence>
<dbReference type="InterPro" id="IPR013201">
    <property type="entry name" value="Prot_inhib_I29"/>
</dbReference>
<dbReference type="PROSITE" id="PS00639">
    <property type="entry name" value="THIOL_PROTEASE_HIS"/>
    <property type="match status" value="1"/>
</dbReference>
<evidence type="ECO:0000256" key="7">
    <source>
        <dbReference type="SAM" id="Phobius"/>
    </source>
</evidence>
<dbReference type="CDD" id="cd02248">
    <property type="entry name" value="Peptidase_C1A"/>
    <property type="match status" value="1"/>
</dbReference>
<dbReference type="SUPFAM" id="SSF54001">
    <property type="entry name" value="Cysteine proteinases"/>
    <property type="match status" value="1"/>
</dbReference>
<keyword evidence="3" id="KW-0378">Hydrolase</keyword>
<keyword evidence="7" id="KW-0472">Membrane</keyword>
<keyword evidence="7" id="KW-1133">Transmembrane helix</keyword>
<dbReference type="FunFam" id="3.90.70.10:FF:000006">
    <property type="entry name" value="Cathepsin S"/>
    <property type="match status" value="1"/>
</dbReference>
<feature type="domain" description="Peptidase C1A papain C-terminal" evidence="8">
    <location>
        <begin position="159"/>
        <end position="374"/>
    </location>
</feature>
<evidence type="ECO:0000313" key="11">
    <source>
        <dbReference type="Proteomes" id="UP001519460"/>
    </source>
</evidence>
<reference evidence="10 11" key="1">
    <citation type="journal article" date="2023" name="Sci. Data">
        <title>Genome assembly of the Korean intertidal mud-creeper Batillaria attramentaria.</title>
        <authorList>
            <person name="Patra A.K."/>
            <person name="Ho P.T."/>
            <person name="Jun S."/>
            <person name="Lee S.J."/>
            <person name="Kim Y."/>
            <person name="Won Y.J."/>
        </authorList>
    </citation>
    <scope>NUCLEOTIDE SEQUENCE [LARGE SCALE GENOMIC DNA]</scope>
    <source>
        <strain evidence="10">Wonlab-2016</strain>
    </source>
</reference>
<evidence type="ECO:0008006" key="12">
    <source>
        <dbReference type="Google" id="ProtNLM"/>
    </source>
</evidence>
<evidence type="ECO:0000256" key="1">
    <source>
        <dbReference type="ARBA" id="ARBA00008455"/>
    </source>
</evidence>
<dbReference type="InterPro" id="IPR038765">
    <property type="entry name" value="Papain-like_cys_pep_sf"/>
</dbReference>
<accession>A0ABD0LUM4</accession>
<proteinExistence type="inferred from homology"/>
<evidence type="ECO:0000259" key="9">
    <source>
        <dbReference type="SMART" id="SM00848"/>
    </source>
</evidence>
<feature type="domain" description="Cathepsin propeptide inhibitor" evidence="9">
    <location>
        <begin position="71"/>
        <end position="131"/>
    </location>
</feature>
<sequence>MDKARGGDWLHHLFPLLRGIQFRITMIATAFALLCLGVVAQALPQTVHMFEIKPAAHDMPRLRFDPYEDTWASFKRQHGKMYGSDDEEALRYRIFIENVKMIEQHNWEYFNMKKSFYLDINQFADLTFDEYKQYNKLMVRPANKNMNCSKFLPPLNWEAPESVDWRTKGYVTEVKDQGQCGSCWSFSTTGSLEGQHFRATGKLVSLSEQQLVDCSRSFGNEGCHGGLMDLAFEYINSVGGIESEADYPYMAVEEDCYFTKSQVVADLSGCKDIESGSEKSLMEAVASQGPISVAIDASHDSFQFYKGGIYDEHKCNSTQLDHGVLVVGYGSEKGQDYWIVKNSWNTFWGMQGYIWMSRNKDNQCGIATAASFPVVSTVG</sequence>
<evidence type="ECO:0000313" key="10">
    <source>
        <dbReference type="EMBL" id="KAK7503245.1"/>
    </source>
</evidence>
<dbReference type="InterPro" id="IPR013128">
    <property type="entry name" value="Peptidase_C1A"/>
</dbReference>
<dbReference type="SMART" id="SM00645">
    <property type="entry name" value="Pept_C1"/>
    <property type="match status" value="1"/>
</dbReference>
<keyword evidence="2" id="KW-0645">Protease</keyword>
<dbReference type="PROSITE" id="PS00640">
    <property type="entry name" value="THIOL_PROTEASE_ASN"/>
    <property type="match status" value="1"/>
</dbReference>
<keyword evidence="11" id="KW-1185">Reference proteome</keyword>
<dbReference type="PRINTS" id="PR00705">
    <property type="entry name" value="PAPAIN"/>
</dbReference>
<name>A0ABD0LUM4_9CAEN</name>
<dbReference type="Pfam" id="PF00112">
    <property type="entry name" value="Peptidase_C1"/>
    <property type="match status" value="1"/>
</dbReference>
<dbReference type="EMBL" id="JACVVK020000021">
    <property type="protein sequence ID" value="KAK7503245.1"/>
    <property type="molecule type" value="Genomic_DNA"/>
</dbReference>
<dbReference type="InterPro" id="IPR000668">
    <property type="entry name" value="Peptidase_C1A_C"/>
</dbReference>
<evidence type="ECO:0000256" key="6">
    <source>
        <dbReference type="ARBA" id="ARBA00023157"/>
    </source>
</evidence>
<comment type="similarity">
    <text evidence="1">Belongs to the peptidase C1 family.</text>
</comment>